<organism evidence="1">
    <name type="scientific">Phytophthora nicotianae</name>
    <name type="common">Potato buckeye rot agent</name>
    <name type="synonym">Phytophthora parasitica</name>
    <dbReference type="NCBI Taxonomy" id="4792"/>
    <lineage>
        <taxon>Eukaryota</taxon>
        <taxon>Sar</taxon>
        <taxon>Stramenopiles</taxon>
        <taxon>Oomycota</taxon>
        <taxon>Peronosporomycetes</taxon>
        <taxon>Peronosporales</taxon>
        <taxon>Peronosporaceae</taxon>
        <taxon>Phytophthora</taxon>
    </lineage>
</organism>
<dbReference type="EMBL" id="KI693471">
    <property type="protein sequence ID" value="ETM44154.1"/>
    <property type="molecule type" value="Genomic_DNA"/>
</dbReference>
<evidence type="ECO:0000313" key="1">
    <source>
        <dbReference type="EMBL" id="ETM44154.1"/>
    </source>
</evidence>
<proteinExistence type="predicted"/>
<sequence length="42" mass="4904">MLDNCTIISPLQQETMVWILQRVVNSQVFFSCRSGGRTREMK</sequence>
<name>W2N8V9_PHYNI</name>
<accession>W2N8V9</accession>
<dbReference type="Proteomes" id="UP000054532">
    <property type="component" value="Unassembled WGS sequence"/>
</dbReference>
<dbReference type="AlphaFoldDB" id="W2N8V9"/>
<feature type="non-terminal residue" evidence="1">
    <location>
        <position position="42"/>
    </location>
</feature>
<protein>
    <submittedName>
        <fullName evidence="1">Uncharacterized protein</fullName>
    </submittedName>
</protein>
<gene>
    <name evidence="1" type="ORF">L914_10588</name>
</gene>
<reference evidence="1" key="1">
    <citation type="submission" date="2013-11" db="EMBL/GenBank/DDBJ databases">
        <title>The Genome Sequence of Phytophthora parasitica IAC_01/95.</title>
        <authorList>
            <consortium name="The Broad Institute Genomics Platform"/>
            <person name="Russ C."/>
            <person name="Tyler B."/>
            <person name="Panabieres F."/>
            <person name="Shan W."/>
            <person name="Tripathy S."/>
            <person name="Grunwald N."/>
            <person name="Machado M."/>
            <person name="Johnson C.S."/>
            <person name="Arredondo F."/>
            <person name="Hong C."/>
            <person name="Coffey M."/>
            <person name="Young S.K."/>
            <person name="Zeng Q."/>
            <person name="Gargeya S."/>
            <person name="Fitzgerald M."/>
            <person name="Abouelleil A."/>
            <person name="Alvarado L."/>
            <person name="Chapman S.B."/>
            <person name="Gainer-Dewar J."/>
            <person name="Goldberg J."/>
            <person name="Griggs A."/>
            <person name="Gujja S."/>
            <person name="Hansen M."/>
            <person name="Howarth C."/>
            <person name="Imamovic A."/>
            <person name="Ireland A."/>
            <person name="Larimer J."/>
            <person name="McCowan C."/>
            <person name="Murphy C."/>
            <person name="Pearson M."/>
            <person name="Poon T.W."/>
            <person name="Priest M."/>
            <person name="Roberts A."/>
            <person name="Saif S."/>
            <person name="Shea T."/>
            <person name="Sykes S."/>
            <person name="Wortman J."/>
            <person name="Nusbaum C."/>
            <person name="Birren B."/>
        </authorList>
    </citation>
    <scope>NUCLEOTIDE SEQUENCE [LARGE SCALE GENOMIC DNA]</scope>
    <source>
        <strain evidence="1">IAC_01/95</strain>
    </source>
</reference>